<evidence type="ECO:0000256" key="5">
    <source>
        <dbReference type="SAM" id="MobiDB-lite"/>
    </source>
</evidence>
<keyword evidence="3" id="KW-0694">RNA-binding</keyword>
<protein>
    <submittedName>
        <fullName evidence="7">Ribonuclease P protein subunit p25-like protein</fullName>
    </submittedName>
</protein>
<dbReference type="InterPro" id="IPR002775">
    <property type="entry name" value="DNA/RNA-bd_Alba-like"/>
</dbReference>
<dbReference type="GO" id="GO:0005634">
    <property type="term" value="C:nucleus"/>
    <property type="evidence" value="ECO:0007669"/>
    <property type="project" value="UniProtKB-SubCell"/>
</dbReference>
<evidence type="ECO:0000256" key="4">
    <source>
        <dbReference type="ARBA" id="ARBA00023242"/>
    </source>
</evidence>
<dbReference type="InterPro" id="IPR036882">
    <property type="entry name" value="Alba-like_dom_sf"/>
</dbReference>
<reference evidence="7 8" key="1">
    <citation type="submission" date="2021-06" db="EMBL/GenBank/DDBJ databases">
        <title>Genome sequence of Babesia caballi.</title>
        <authorList>
            <person name="Yamagishi J."/>
            <person name="Kidaka T."/>
            <person name="Ochi A."/>
        </authorList>
    </citation>
    <scope>NUCLEOTIDE SEQUENCE [LARGE SCALE GENOMIC DNA]</scope>
    <source>
        <strain evidence="7">USDA-D6B2</strain>
    </source>
</reference>
<dbReference type="RefSeq" id="XP_067714244.1">
    <property type="nucleotide sequence ID" value="XM_067858143.1"/>
</dbReference>
<dbReference type="GO" id="GO:0003723">
    <property type="term" value="F:RNA binding"/>
    <property type="evidence" value="ECO:0007669"/>
    <property type="project" value="UniProtKB-KW"/>
</dbReference>
<feature type="region of interest" description="Disordered" evidence="5">
    <location>
        <begin position="70"/>
        <end position="94"/>
    </location>
</feature>
<feature type="region of interest" description="Disordered" evidence="5">
    <location>
        <begin position="148"/>
        <end position="169"/>
    </location>
</feature>
<comment type="caution">
    <text evidence="7">The sequence shown here is derived from an EMBL/GenBank/DDBJ whole genome shotgun (WGS) entry which is preliminary data.</text>
</comment>
<keyword evidence="8" id="KW-1185">Reference proteome</keyword>
<organism evidence="7 8">
    <name type="scientific">Babesia caballi</name>
    <dbReference type="NCBI Taxonomy" id="5871"/>
    <lineage>
        <taxon>Eukaryota</taxon>
        <taxon>Sar</taxon>
        <taxon>Alveolata</taxon>
        <taxon>Apicomplexa</taxon>
        <taxon>Aconoidasida</taxon>
        <taxon>Piroplasmida</taxon>
        <taxon>Babesiidae</taxon>
        <taxon>Babesia</taxon>
    </lineage>
</organism>
<keyword evidence="4" id="KW-0539">Nucleus</keyword>
<feature type="compositionally biased region" description="Basic residues" evidence="5">
    <location>
        <begin position="148"/>
        <end position="157"/>
    </location>
</feature>
<dbReference type="EMBL" id="BPLF01000001">
    <property type="protein sequence ID" value="GIX62175.1"/>
    <property type="molecule type" value="Genomic_DNA"/>
</dbReference>
<name>A0AAV4LRL6_BABCB</name>
<gene>
    <name evidence="7" type="ORF">BcabD6B2_16100</name>
</gene>
<evidence type="ECO:0000256" key="1">
    <source>
        <dbReference type="ARBA" id="ARBA00004123"/>
    </source>
</evidence>
<dbReference type="InterPro" id="IPR051958">
    <property type="entry name" value="Alba-like_NAB"/>
</dbReference>
<dbReference type="Proteomes" id="UP001497744">
    <property type="component" value="Unassembled WGS sequence"/>
</dbReference>
<evidence type="ECO:0000259" key="6">
    <source>
        <dbReference type="Pfam" id="PF01918"/>
    </source>
</evidence>
<dbReference type="GeneID" id="94193656"/>
<dbReference type="Pfam" id="PF01918">
    <property type="entry name" value="Alba"/>
    <property type="match status" value="1"/>
</dbReference>
<evidence type="ECO:0000256" key="3">
    <source>
        <dbReference type="ARBA" id="ARBA00022884"/>
    </source>
</evidence>
<comment type="similarity">
    <text evidence="2">Belongs to the histone-like Alba family.</text>
</comment>
<evidence type="ECO:0000313" key="8">
    <source>
        <dbReference type="Proteomes" id="UP001497744"/>
    </source>
</evidence>
<dbReference type="PANTHER" id="PTHR13516">
    <property type="entry name" value="RIBONUCLEASE P SUBUNIT P25"/>
    <property type="match status" value="1"/>
</dbReference>
<comment type="subcellular location">
    <subcellularLocation>
        <location evidence="1">Nucleus</location>
    </subcellularLocation>
</comment>
<evidence type="ECO:0000256" key="2">
    <source>
        <dbReference type="ARBA" id="ARBA00008018"/>
    </source>
</evidence>
<dbReference type="AlphaFoldDB" id="A0AAV4LRL6"/>
<sequence>MAQTETAAPKEFKRVAPGEIRIASMGLVSSYVAYAQKLIAAGEPVITIRGAGRAMSNVVETAEILKRSHKGMHQVTTLDTEDNTGDGNVEEGKEQRHPVCLLTITLTMDPSKIDTTAVGYQKPLTDEQMGEVEVEKLIHAVKTAGIRKRNAIPRRPRTPLPNGENGKKK</sequence>
<evidence type="ECO:0000313" key="7">
    <source>
        <dbReference type="EMBL" id="GIX62175.1"/>
    </source>
</evidence>
<feature type="domain" description="DNA/RNA-binding protein Alba-like" evidence="6">
    <location>
        <begin position="19"/>
        <end position="80"/>
    </location>
</feature>
<dbReference type="SUPFAM" id="SSF82704">
    <property type="entry name" value="AlbA-like"/>
    <property type="match status" value="1"/>
</dbReference>
<dbReference type="Gene3D" id="3.30.110.20">
    <property type="entry name" value="Alba-like domain"/>
    <property type="match status" value="1"/>
</dbReference>
<proteinExistence type="inferred from homology"/>
<accession>A0AAV4LRL6</accession>